<sequence length="372" mass="40845">MLTARTTLGDWLDDPVGGPLVRDLLGDVSDLGPARVFALDDLVALSQGRLTRANVDDMVRAANGGELVVAAVPKKAAVPMPVRDDLTLADIQIRDPFLLRHGDNYWLYGSTDSNIWAGPGTGFDTYRSADLHTWEGPVPAFRPPAGFWSDGMFWAPEVHSYQGRWFMFATFTAPDGYRGTQILVAGEPQGPFEPWSAGAITPREWQCLDGTLFVDPDAQPWIVFCQEWTQIQDGAIWAQRLAPDLRAPVGEPVLLFHASAAPWARTLPHAPGSYVTDGPFLFRLDSGNLIMLWSSFGDQGYAMGVAHSSSGLVTGPWTQEDHALWATDGGHGMILRHPDGRLLLTLHQPNTTPHERAVIHPLTEDSLEKDHQ</sequence>
<dbReference type="CDD" id="cd08981">
    <property type="entry name" value="GH43_Bt1873-like"/>
    <property type="match status" value="1"/>
</dbReference>
<dbReference type="InterPro" id="IPR051795">
    <property type="entry name" value="Glycosyl_Hydrlase_43"/>
</dbReference>
<keyword evidence="2 4" id="KW-0378">Hydrolase</keyword>
<evidence type="ECO:0000256" key="5">
    <source>
        <dbReference type="SAM" id="MobiDB-lite"/>
    </source>
</evidence>
<dbReference type="SUPFAM" id="SSF75005">
    <property type="entry name" value="Arabinanase/levansucrase/invertase"/>
    <property type="match status" value="1"/>
</dbReference>
<evidence type="ECO:0000256" key="2">
    <source>
        <dbReference type="ARBA" id="ARBA00022801"/>
    </source>
</evidence>
<evidence type="ECO:0000256" key="1">
    <source>
        <dbReference type="ARBA" id="ARBA00009865"/>
    </source>
</evidence>
<proteinExistence type="inferred from homology"/>
<name>A0ABQ3X8G7_9ACTN</name>
<gene>
    <name evidence="6" type="ORF">Aco03nite_031950</name>
</gene>
<accession>A0ABQ3X8G7</accession>
<comment type="similarity">
    <text evidence="1 4">Belongs to the glycosyl hydrolase 43 family.</text>
</comment>
<dbReference type="EMBL" id="BOMG01000042">
    <property type="protein sequence ID" value="GID54791.1"/>
    <property type="molecule type" value="Genomic_DNA"/>
</dbReference>
<protein>
    <recommendedName>
        <fullName evidence="8">Glycoside hydrolase, family 43</fullName>
    </recommendedName>
</protein>
<feature type="region of interest" description="Disordered" evidence="5">
    <location>
        <begin position="353"/>
        <end position="372"/>
    </location>
</feature>
<evidence type="ECO:0000256" key="4">
    <source>
        <dbReference type="RuleBase" id="RU361187"/>
    </source>
</evidence>
<evidence type="ECO:0000313" key="6">
    <source>
        <dbReference type="EMBL" id="GID54791.1"/>
    </source>
</evidence>
<keyword evidence="3 4" id="KW-0326">Glycosidase</keyword>
<organism evidence="6 7">
    <name type="scientific">Actinoplanes couchii</name>
    <dbReference type="NCBI Taxonomy" id="403638"/>
    <lineage>
        <taxon>Bacteria</taxon>
        <taxon>Bacillati</taxon>
        <taxon>Actinomycetota</taxon>
        <taxon>Actinomycetes</taxon>
        <taxon>Micromonosporales</taxon>
        <taxon>Micromonosporaceae</taxon>
        <taxon>Actinoplanes</taxon>
    </lineage>
</organism>
<dbReference type="RefSeq" id="WP_203795868.1">
    <property type="nucleotide sequence ID" value="NZ_BAAAQE010000036.1"/>
</dbReference>
<evidence type="ECO:0000256" key="3">
    <source>
        <dbReference type="ARBA" id="ARBA00023295"/>
    </source>
</evidence>
<dbReference type="Pfam" id="PF04616">
    <property type="entry name" value="Glyco_hydro_43"/>
    <property type="match status" value="1"/>
</dbReference>
<evidence type="ECO:0008006" key="8">
    <source>
        <dbReference type="Google" id="ProtNLM"/>
    </source>
</evidence>
<reference evidence="6 7" key="1">
    <citation type="submission" date="2021-01" db="EMBL/GenBank/DDBJ databases">
        <title>Whole genome shotgun sequence of Actinoplanes couchii NBRC 106145.</title>
        <authorList>
            <person name="Komaki H."/>
            <person name="Tamura T."/>
        </authorList>
    </citation>
    <scope>NUCLEOTIDE SEQUENCE [LARGE SCALE GENOMIC DNA]</scope>
    <source>
        <strain evidence="6 7">NBRC 106145</strain>
    </source>
</reference>
<evidence type="ECO:0000313" key="7">
    <source>
        <dbReference type="Proteomes" id="UP000612282"/>
    </source>
</evidence>
<dbReference type="InterPro" id="IPR006710">
    <property type="entry name" value="Glyco_hydro_43"/>
</dbReference>
<dbReference type="PANTHER" id="PTHR42812">
    <property type="entry name" value="BETA-XYLOSIDASE"/>
    <property type="match status" value="1"/>
</dbReference>
<comment type="caution">
    <text evidence="6">The sequence shown here is derived from an EMBL/GenBank/DDBJ whole genome shotgun (WGS) entry which is preliminary data.</text>
</comment>
<dbReference type="InterPro" id="IPR023296">
    <property type="entry name" value="Glyco_hydro_beta-prop_sf"/>
</dbReference>
<dbReference type="Proteomes" id="UP000612282">
    <property type="component" value="Unassembled WGS sequence"/>
</dbReference>
<dbReference type="PANTHER" id="PTHR42812:SF14">
    <property type="entry name" value="SECRETED PROTEIN"/>
    <property type="match status" value="1"/>
</dbReference>
<keyword evidence="7" id="KW-1185">Reference proteome</keyword>
<dbReference type="Gene3D" id="2.115.10.20">
    <property type="entry name" value="Glycosyl hydrolase domain, family 43"/>
    <property type="match status" value="1"/>
</dbReference>